<dbReference type="InterPro" id="IPR036291">
    <property type="entry name" value="NAD(P)-bd_dom_sf"/>
</dbReference>
<evidence type="ECO:0000313" key="5">
    <source>
        <dbReference type="EMBL" id="KAK9864442.1"/>
    </source>
</evidence>
<keyword evidence="1" id="KW-0596">Phosphopantetheine</keyword>
<organism evidence="5 6">
    <name type="scientific">Apatococcus fuscideae</name>
    <dbReference type="NCBI Taxonomy" id="2026836"/>
    <lineage>
        <taxon>Eukaryota</taxon>
        <taxon>Viridiplantae</taxon>
        <taxon>Chlorophyta</taxon>
        <taxon>core chlorophytes</taxon>
        <taxon>Trebouxiophyceae</taxon>
        <taxon>Chlorellales</taxon>
        <taxon>Chlorellaceae</taxon>
        <taxon>Apatococcus</taxon>
    </lineage>
</organism>
<accession>A0AAW1T5X7</accession>
<dbReference type="InterPro" id="IPR050091">
    <property type="entry name" value="PKS_NRPS_Biosynth_Enz"/>
</dbReference>
<dbReference type="GO" id="GO:0006633">
    <property type="term" value="P:fatty acid biosynthetic process"/>
    <property type="evidence" value="ECO:0007669"/>
    <property type="project" value="TreeGrafter"/>
</dbReference>
<dbReference type="InterPro" id="IPR057326">
    <property type="entry name" value="KR_dom"/>
</dbReference>
<evidence type="ECO:0000256" key="3">
    <source>
        <dbReference type="SAM" id="MobiDB-lite"/>
    </source>
</evidence>
<keyword evidence="6" id="KW-1185">Reference proteome</keyword>
<dbReference type="Proteomes" id="UP001485043">
    <property type="component" value="Unassembled WGS sequence"/>
</dbReference>
<sequence length="302" mass="30382">MSLRTAKLEVRSSSQLHLSGSTAQSKPSAPSSTSKQSPDKMPATAAGTAASTEGQDTGMAPTRLGKVVISGGMGSLGVLVTTWLTAAHVGCGPILLGRSGRLSQGSTAPFIKAQHANGAAVELTACDIGFNEDARAACASHAAMTPSPTGFMHASGVLQDALLGNQTLSGIRAVFASKVSGARTLMGALAHRPLGLTTLFSSVAGLLGSAGQGNYAAANAILDSMVAESNLQGLVSSSVQWGAWGGVGMAAQDASLAKRWARVGMGSLTPLQGLQILHNIVAAPSSRAGSCTAAAVLYWDRL</sequence>
<dbReference type="SUPFAM" id="SSF51735">
    <property type="entry name" value="NAD(P)-binding Rossmann-fold domains"/>
    <property type="match status" value="1"/>
</dbReference>
<dbReference type="PANTHER" id="PTHR43775:SF37">
    <property type="entry name" value="SI:DKEY-61P9.11"/>
    <property type="match status" value="1"/>
</dbReference>
<gene>
    <name evidence="5" type="ORF">WJX84_011442</name>
</gene>
<keyword evidence="2" id="KW-0597">Phosphoprotein</keyword>
<dbReference type="AlphaFoldDB" id="A0AAW1T5X7"/>
<dbReference type="EMBL" id="JALJOV010000353">
    <property type="protein sequence ID" value="KAK9864442.1"/>
    <property type="molecule type" value="Genomic_DNA"/>
</dbReference>
<dbReference type="SMART" id="SM00822">
    <property type="entry name" value="PKS_KR"/>
    <property type="match status" value="1"/>
</dbReference>
<proteinExistence type="predicted"/>
<name>A0AAW1T5X7_9CHLO</name>
<feature type="region of interest" description="Disordered" evidence="3">
    <location>
        <begin position="1"/>
        <end position="60"/>
    </location>
</feature>
<reference evidence="5 6" key="1">
    <citation type="journal article" date="2024" name="Nat. Commun.">
        <title>Phylogenomics reveals the evolutionary origins of lichenization in chlorophyte algae.</title>
        <authorList>
            <person name="Puginier C."/>
            <person name="Libourel C."/>
            <person name="Otte J."/>
            <person name="Skaloud P."/>
            <person name="Haon M."/>
            <person name="Grisel S."/>
            <person name="Petersen M."/>
            <person name="Berrin J.G."/>
            <person name="Delaux P.M."/>
            <person name="Dal Grande F."/>
            <person name="Keller J."/>
        </authorList>
    </citation>
    <scope>NUCLEOTIDE SEQUENCE [LARGE SCALE GENOMIC DNA]</scope>
    <source>
        <strain evidence="5 6">SAG 2523</strain>
    </source>
</reference>
<dbReference type="PANTHER" id="PTHR43775">
    <property type="entry name" value="FATTY ACID SYNTHASE"/>
    <property type="match status" value="1"/>
</dbReference>
<evidence type="ECO:0000256" key="2">
    <source>
        <dbReference type="ARBA" id="ARBA00022553"/>
    </source>
</evidence>
<comment type="caution">
    <text evidence="5">The sequence shown here is derived from an EMBL/GenBank/DDBJ whole genome shotgun (WGS) entry which is preliminary data.</text>
</comment>
<dbReference type="Pfam" id="PF08659">
    <property type="entry name" value="KR"/>
    <property type="match status" value="1"/>
</dbReference>
<feature type="non-terminal residue" evidence="5">
    <location>
        <position position="302"/>
    </location>
</feature>
<dbReference type="Gene3D" id="3.40.50.720">
    <property type="entry name" value="NAD(P)-binding Rossmann-like Domain"/>
    <property type="match status" value="1"/>
</dbReference>
<feature type="compositionally biased region" description="Polar residues" evidence="3">
    <location>
        <begin position="11"/>
        <end position="36"/>
    </location>
</feature>
<dbReference type="InterPro" id="IPR013968">
    <property type="entry name" value="PKS_KR"/>
</dbReference>
<feature type="compositionally biased region" description="Low complexity" evidence="3">
    <location>
        <begin position="43"/>
        <end position="52"/>
    </location>
</feature>
<feature type="compositionally biased region" description="Basic and acidic residues" evidence="3">
    <location>
        <begin position="1"/>
        <end position="10"/>
    </location>
</feature>
<evidence type="ECO:0000259" key="4">
    <source>
        <dbReference type="SMART" id="SM00822"/>
    </source>
</evidence>
<evidence type="ECO:0000313" key="6">
    <source>
        <dbReference type="Proteomes" id="UP001485043"/>
    </source>
</evidence>
<evidence type="ECO:0000256" key="1">
    <source>
        <dbReference type="ARBA" id="ARBA00022450"/>
    </source>
</evidence>
<feature type="domain" description="Ketoreductase" evidence="4">
    <location>
        <begin position="65"/>
        <end position="247"/>
    </location>
</feature>
<dbReference type="GO" id="GO:0004312">
    <property type="term" value="F:fatty acid synthase activity"/>
    <property type="evidence" value="ECO:0007669"/>
    <property type="project" value="TreeGrafter"/>
</dbReference>
<protein>
    <recommendedName>
        <fullName evidence="4">Ketoreductase domain-containing protein</fullName>
    </recommendedName>
</protein>